<dbReference type="InterPro" id="IPR036909">
    <property type="entry name" value="Cyt_c-like_dom_sf"/>
</dbReference>
<reference evidence="1" key="1">
    <citation type="submission" date="2021-05" db="EMBL/GenBank/DDBJ databases">
        <authorList>
            <person name="Pietrasiak N."/>
            <person name="Ward R."/>
            <person name="Stajich J.E."/>
            <person name="Kurbessoian T."/>
        </authorList>
    </citation>
    <scope>NUCLEOTIDE SEQUENCE</scope>
    <source>
        <strain evidence="1">CPER-KK1</strain>
    </source>
</reference>
<sequence length="162" mass="18123">MAIALGASKPIALEATPNSEMIAQASPTKIGTVDTVAARYQLGKELYLENCASCHVALPPEVLPTESWRQLLQEPDQHYGQKLPPMIGPSLLIMWDYLRTYSRPFVTKEPVPYRLSDSRFFKALHPQVDLPQPVRPNSCVSCHPGVAQYDYRSLSAEWENSP</sequence>
<dbReference type="SUPFAM" id="SSF46626">
    <property type="entry name" value="Cytochrome c"/>
    <property type="match status" value="1"/>
</dbReference>
<name>A0A951UAT7_9CYAN</name>
<proteinExistence type="predicted"/>
<dbReference type="EMBL" id="JAHHIF010000011">
    <property type="protein sequence ID" value="MBW4544861.1"/>
    <property type="molecule type" value="Genomic_DNA"/>
</dbReference>
<dbReference type="GO" id="GO:0009055">
    <property type="term" value="F:electron transfer activity"/>
    <property type="evidence" value="ECO:0007669"/>
    <property type="project" value="InterPro"/>
</dbReference>
<evidence type="ECO:0000313" key="2">
    <source>
        <dbReference type="Proteomes" id="UP000753908"/>
    </source>
</evidence>
<gene>
    <name evidence="1" type="ORF">KME25_10525</name>
</gene>
<comment type="caution">
    <text evidence="1">The sequence shown here is derived from an EMBL/GenBank/DDBJ whole genome shotgun (WGS) entry which is preliminary data.</text>
</comment>
<dbReference type="InterPro" id="IPR018588">
    <property type="entry name" value="Dihaem_cytochrome-c"/>
</dbReference>
<dbReference type="GO" id="GO:0020037">
    <property type="term" value="F:heme binding"/>
    <property type="evidence" value="ECO:0007669"/>
    <property type="project" value="InterPro"/>
</dbReference>
<dbReference type="Proteomes" id="UP000753908">
    <property type="component" value="Unassembled WGS sequence"/>
</dbReference>
<dbReference type="Pfam" id="PF09626">
    <property type="entry name" value="DHC"/>
    <property type="match status" value="1"/>
</dbReference>
<organism evidence="1 2">
    <name type="scientific">Symplocastrum torsivum CPER-KK1</name>
    <dbReference type="NCBI Taxonomy" id="450513"/>
    <lineage>
        <taxon>Bacteria</taxon>
        <taxon>Bacillati</taxon>
        <taxon>Cyanobacteriota</taxon>
        <taxon>Cyanophyceae</taxon>
        <taxon>Oscillatoriophycideae</taxon>
        <taxon>Oscillatoriales</taxon>
        <taxon>Microcoleaceae</taxon>
        <taxon>Symplocastrum</taxon>
    </lineage>
</organism>
<evidence type="ECO:0000313" key="1">
    <source>
        <dbReference type="EMBL" id="MBW4544861.1"/>
    </source>
</evidence>
<accession>A0A951UAT7</accession>
<protein>
    <submittedName>
        <fullName evidence="1">Diheme cytochrome c</fullName>
    </submittedName>
</protein>
<dbReference type="AlphaFoldDB" id="A0A951UAT7"/>
<reference evidence="1" key="2">
    <citation type="journal article" date="2022" name="Microbiol. Resour. Announc.">
        <title>Metagenome Sequencing to Explore Phylogenomics of Terrestrial Cyanobacteria.</title>
        <authorList>
            <person name="Ward R.D."/>
            <person name="Stajich J.E."/>
            <person name="Johansen J.R."/>
            <person name="Huntemann M."/>
            <person name="Clum A."/>
            <person name="Foster B."/>
            <person name="Foster B."/>
            <person name="Roux S."/>
            <person name="Palaniappan K."/>
            <person name="Varghese N."/>
            <person name="Mukherjee S."/>
            <person name="Reddy T.B.K."/>
            <person name="Daum C."/>
            <person name="Copeland A."/>
            <person name="Chen I.A."/>
            <person name="Ivanova N.N."/>
            <person name="Kyrpides N.C."/>
            <person name="Shapiro N."/>
            <person name="Eloe-Fadrosh E.A."/>
            <person name="Pietrasiak N."/>
        </authorList>
    </citation>
    <scope>NUCLEOTIDE SEQUENCE</scope>
    <source>
        <strain evidence="1">CPER-KK1</strain>
    </source>
</reference>